<evidence type="ECO:0000313" key="2">
    <source>
        <dbReference type="EMBL" id="CAH1647806.1"/>
    </source>
</evidence>
<accession>A0A9P0II68</accession>
<gene>
    <name evidence="2" type="ORF">SPLIT_LOCUS13151</name>
</gene>
<feature type="compositionally biased region" description="Basic and acidic residues" evidence="1">
    <location>
        <begin position="57"/>
        <end position="76"/>
    </location>
</feature>
<feature type="compositionally biased region" description="Basic and acidic residues" evidence="1">
    <location>
        <begin position="115"/>
        <end position="128"/>
    </location>
</feature>
<feature type="region of interest" description="Disordered" evidence="1">
    <location>
        <begin position="41"/>
        <end position="155"/>
    </location>
</feature>
<name>A0A9P0II68_SPOLI</name>
<protein>
    <submittedName>
        <fullName evidence="2">Uncharacterized protein</fullName>
    </submittedName>
</protein>
<evidence type="ECO:0000256" key="1">
    <source>
        <dbReference type="SAM" id="MobiDB-lite"/>
    </source>
</evidence>
<organism evidence="2 3">
    <name type="scientific">Spodoptera littoralis</name>
    <name type="common">Egyptian cotton leafworm</name>
    <dbReference type="NCBI Taxonomy" id="7109"/>
    <lineage>
        <taxon>Eukaryota</taxon>
        <taxon>Metazoa</taxon>
        <taxon>Ecdysozoa</taxon>
        <taxon>Arthropoda</taxon>
        <taxon>Hexapoda</taxon>
        <taxon>Insecta</taxon>
        <taxon>Pterygota</taxon>
        <taxon>Neoptera</taxon>
        <taxon>Endopterygota</taxon>
        <taxon>Lepidoptera</taxon>
        <taxon>Glossata</taxon>
        <taxon>Ditrysia</taxon>
        <taxon>Noctuoidea</taxon>
        <taxon>Noctuidae</taxon>
        <taxon>Amphipyrinae</taxon>
        <taxon>Spodoptera</taxon>
    </lineage>
</organism>
<sequence length="349" mass="39672">MADRRFQQKLPDTLAVRRPLNPKDDFYECSICPCEEETIQPPVETYHIPGPKVQYSGEEKPEVLKDASEKADKLLNEDIENSNQQPSDDDFSDNEPEPPEIETVIVDMSDVDMAEVERINEEMTKAESDDNETVDNESDKNETSEDDIDVAGPSGLQTRAPRLAREQELIKKTATNYMTLSSSSAHSSEIIVLSTDTDSKTSNDPLDEEPQNLLEKLVEAIDAPKGNVNLEVNEEDGRYRKEVDGDYYQRLTTAASETPAVPYKQFPEIINWTNSRVNRPLPKSQWGPKLRTLELTNESYRELVASMENILRRLLISVNYDSISNFLEFHNYTQNVNASSSLYEAYQSF</sequence>
<evidence type="ECO:0000313" key="3">
    <source>
        <dbReference type="Proteomes" id="UP001153321"/>
    </source>
</evidence>
<dbReference type="EMBL" id="LR824562">
    <property type="protein sequence ID" value="CAH1647806.1"/>
    <property type="molecule type" value="Genomic_DNA"/>
</dbReference>
<proteinExistence type="predicted"/>
<dbReference type="AlphaFoldDB" id="A0A9P0II68"/>
<feature type="compositionally biased region" description="Acidic residues" evidence="1">
    <location>
        <begin position="87"/>
        <end position="100"/>
    </location>
</feature>
<keyword evidence="3" id="KW-1185">Reference proteome</keyword>
<feature type="region of interest" description="Disordered" evidence="1">
    <location>
        <begin position="1"/>
        <end position="20"/>
    </location>
</feature>
<dbReference type="Proteomes" id="UP001153321">
    <property type="component" value="Chromosome Z"/>
</dbReference>
<reference evidence="2" key="1">
    <citation type="submission" date="2022-02" db="EMBL/GenBank/DDBJ databases">
        <authorList>
            <person name="King R."/>
        </authorList>
    </citation>
    <scope>NUCLEOTIDE SEQUENCE</scope>
</reference>